<dbReference type="InterPro" id="IPR014985">
    <property type="entry name" value="WbqC"/>
</dbReference>
<name>A0A844GBZ3_9NEIS</name>
<comment type="caution">
    <text evidence="1">The sequence shown here is derived from an EMBL/GenBank/DDBJ whole genome shotgun (WGS) entry which is preliminary data.</text>
</comment>
<sequence>MQPYFFPYAGHFSLIAHADKWIVFDVTQYTPKSWISRNRVLHPVQGWNWINVPLSNSSISIKIHEASILNLEKAKESVLGKLTHYRKKAPYYGKVIGLIEEVFALSSGDKSLVNLNVHSLDVVCRYLDIPFNRSICSELNLALDNHYRPREWALAICQKLGYQHYINPLGGKGIFNHHLYRQAGVTLEFLSPPVLQYSTPSYIFERELSIVDVLMWNEPKKIREDLMKGRLISADDG</sequence>
<evidence type="ECO:0000313" key="1">
    <source>
        <dbReference type="EMBL" id="MTD32870.1"/>
    </source>
</evidence>
<accession>A0A844GBZ3</accession>
<dbReference type="EMBL" id="WLYX01000001">
    <property type="protein sequence ID" value="MTD32870.1"/>
    <property type="molecule type" value="Genomic_DNA"/>
</dbReference>
<reference evidence="1 2" key="1">
    <citation type="submission" date="2019-11" db="EMBL/GenBank/DDBJ databases">
        <title>Draft genome sequence of Paludibacterium sp. dN18-1.</title>
        <authorList>
            <person name="Im W.-T."/>
        </authorList>
    </citation>
    <scope>NUCLEOTIDE SEQUENCE [LARGE SCALE GENOMIC DNA]</scope>
    <source>
        <strain evidence="2">dN 18-1</strain>
    </source>
</reference>
<protein>
    <recommendedName>
        <fullName evidence="3">WbqC-like protein</fullName>
    </recommendedName>
</protein>
<dbReference type="AlphaFoldDB" id="A0A844GBZ3"/>
<evidence type="ECO:0000313" key="2">
    <source>
        <dbReference type="Proteomes" id="UP000446658"/>
    </source>
</evidence>
<evidence type="ECO:0008006" key="3">
    <source>
        <dbReference type="Google" id="ProtNLM"/>
    </source>
</evidence>
<organism evidence="1 2">
    <name type="scientific">Paludibacterium denitrificans</name>
    <dbReference type="NCBI Taxonomy" id="2675226"/>
    <lineage>
        <taxon>Bacteria</taxon>
        <taxon>Pseudomonadati</taxon>
        <taxon>Pseudomonadota</taxon>
        <taxon>Betaproteobacteria</taxon>
        <taxon>Neisseriales</taxon>
        <taxon>Chromobacteriaceae</taxon>
        <taxon>Paludibacterium</taxon>
    </lineage>
</organism>
<proteinExistence type="predicted"/>
<dbReference type="Proteomes" id="UP000446658">
    <property type="component" value="Unassembled WGS sequence"/>
</dbReference>
<gene>
    <name evidence="1" type="ORF">GKE73_05385</name>
</gene>
<keyword evidence="2" id="KW-1185">Reference proteome</keyword>
<dbReference type="Pfam" id="PF08889">
    <property type="entry name" value="WbqC"/>
    <property type="match status" value="1"/>
</dbReference>